<dbReference type="Proteomes" id="UP000316184">
    <property type="component" value="Unassembled WGS sequence"/>
</dbReference>
<dbReference type="EMBL" id="VIWX01000001">
    <property type="protein sequence ID" value="TWG07809.1"/>
    <property type="molecule type" value="Genomic_DNA"/>
</dbReference>
<organism evidence="1 2">
    <name type="scientific">Saccharopolyspora dendranthemae</name>
    <dbReference type="NCBI Taxonomy" id="1181886"/>
    <lineage>
        <taxon>Bacteria</taxon>
        <taxon>Bacillati</taxon>
        <taxon>Actinomycetota</taxon>
        <taxon>Actinomycetes</taxon>
        <taxon>Pseudonocardiales</taxon>
        <taxon>Pseudonocardiaceae</taxon>
        <taxon>Saccharopolyspora</taxon>
    </lineage>
</organism>
<sequence>MMSDVNGGAELLEAQRCLLLDAATVMRRRYARSGEVVMSPSTAEALATVLEGIARSEPALQRIDRDEAIALAHRLVDDDHPETSRLWPA</sequence>
<dbReference type="AlphaFoldDB" id="A0A561V867"/>
<evidence type="ECO:0000313" key="2">
    <source>
        <dbReference type="Proteomes" id="UP000316184"/>
    </source>
</evidence>
<proteinExistence type="predicted"/>
<accession>A0A561V867</accession>
<evidence type="ECO:0000313" key="1">
    <source>
        <dbReference type="EMBL" id="TWG07809.1"/>
    </source>
</evidence>
<protein>
    <submittedName>
        <fullName evidence="1">Uncharacterized protein</fullName>
    </submittedName>
</protein>
<name>A0A561V867_9PSEU</name>
<comment type="caution">
    <text evidence="1">The sequence shown here is derived from an EMBL/GenBank/DDBJ whole genome shotgun (WGS) entry which is preliminary data.</text>
</comment>
<gene>
    <name evidence="1" type="ORF">FHU35_11428</name>
</gene>
<reference evidence="1 2" key="1">
    <citation type="submission" date="2019-06" db="EMBL/GenBank/DDBJ databases">
        <title>Sequencing the genomes of 1000 actinobacteria strains.</title>
        <authorList>
            <person name="Klenk H.-P."/>
        </authorList>
    </citation>
    <scope>NUCLEOTIDE SEQUENCE [LARGE SCALE GENOMIC DNA]</scope>
    <source>
        <strain evidence="1 2">DSM 46699</strain>
    </source>
</reference>
<keyword evidence="2" id="KW-1185">Reference proteome</keyword>